<sequence>GYWYTIDYLNKTYDRLPELPNMSMPFAETLISWFSTKPEMGNDPDTGYDYDKMVRNNSSMYFYYEKDTDKFVGYKVGHMPMFQIVEVSDVVDEAKAFELPPADFKQVADQAMRNYANRLMTKKK</sequence>
<reference evidence="1" key="1">
    <citation type="journal article" date="2012" name="PLoS ONE">
        <title>Gene sets for utilization of primary and secondary nutrition supplies in the distal gut of endangered iberian lynx.</title>
        <authorList>
            <person name="Alcaide M."/>
            <person name="Messina E."/>
            <person name="Richter M."/>
            <person name="Bargiela R."/>
            <person name="Peplies J."/>
            <person name="Huws S.A."/>
            <person name="Newbold C.J."/>
            <person name="Golyshin P.N."/>
            <person name="Simon M.A."/>
            <person name="Lopez G."/>
            <person name="Yakimov M.M."/>
            <person name="Ferrer M."/>
        </authorList>
    </citation>
    <scope>NUCLEOTIDE SEQUENCE</scope>
</reference>
<accession>J9FZB8</accession>
<comment type="caution">
    <text evidence="1">The sequence shown here is derived from an EMBL/GenBank/DDBJ whole genome shotgun (WGS) entry which is preliminary data.</text>
</comment>
<protein>
    <submittedName>
        <fullName evidence="1">Uncharacterized protein</fullName>
    </submittedName>
</protein>
<name>J9FZB8_9ZZZZ</name>
<dbReference type="AlphaFoldDB" id="J9FZB8"/>
<proteinExistence type="predicted"/>
<dbReference type="EMBL" id="AMCI01003597">
    <property type="protein sequence ID" value="EJW99928.1"/>
    <property type="molecule type" value="Genomic_DNA"/>
</dbReference>
<evidence type="ECO:0000313" key="1">
    <source>
        <dbReference type="EMBL" id="EJW99928.1"/>
    </source>
</evidence>
<feature type="non-terminal residue" evidence="1">
    <location>
        <position position="1"/>
    </location>
</feature>
<organism evidence="1">
    <name type="scientific">gut metagenome</name>
    <dbReference type="NCBI Taxonomy" id="749906"/>
    <lineage>
        <taxon>unclassified sequences</taxon>
        <taxon>metagenomes</taxon>
        <taxon>organismal metagenomes</taxon>
    </lineage>
</organism>
<gene>
    <name evidence="1" type="ORF">EVA_11964</name>
</gene>